<feature type="compositionally biased region" description="Low complexity" evidence="1">
    <location>
        <begin position="189"/>
        <end position="202"/>
    </location>
</feature>
<accession>A0ABQ4ERZ6</accession>
<protein>
    <recommendedName>
        <fullName evidence="2">N-acetyltransferase domain-containing protein</fullName>
    </recommendedName>
</protein>
<feature type="region of interest" description="Disordered" evidence="1">
    <location>
        <begin position="402"/>
        <end position="425"/>
    </location>
</feature>
<feature type="region of interest" description="Disordered" evidence="1">
    <location>
        <begin position="165"/>
        <end position="206"/>
    </location>
</feature>
<dbReference type="EMBL" id="BONX01000026">
    <property type="protein sequence ID" value="GIG97437.1"/>
    <property type="molecule type" value="Genomic_DNA"/>
</dbReference>
<proteinExistence type="predicted"/>
<dbReference type="Gene3D" id="3.40.630.30">
    <property type="match status" value="2"/>
</dbReference>
<name>A0ABQ4ERZ6_9ACTN</name>
<gene>
    <name evidence="3" type="ORF">Pma05_40100</name>
</gene>
<dbReference type="PROSITE" id="PS51186">
    <property type="entry name" value="GNAT"/>
    <property type="match status" value="2"/>
</dbReference>
<evidence type="ECO:0000313" key="4">
    <source>
        <dbReference type="Proteomes" id="UP000621500"/>
    </source>
</evidence>
<evidence type="ECO:0000259" key="2">
    <source>
        <dbReference type="PROSITE" id="PS51186"/>
    </source>
</evidence>
<dbReference type="InterPro" id="IPR000182">
    <property type="entry name" value="GNAT_dom"/>
</dbReference>
<feature type="domain" description="N-acetyltransferase" evidence="2">
    <location>
        <begin position="17"/>
        <end position="182"/>
    </location>
</feature>
<dbReference type="PANTHER" id="PTHR43441:SF10">
    <property type="entry name" value="ACETYLTRANSFERASE"/>
    <property type="match status" value="1"/>
</dbReference>
<comment type="caution">
    <text evidence="3">The sequence shown here is derived from an EMBL/GenBank/DDBJ whole genome shotgun (WGS) entry which is preliminary data.</text>
</comment>
<feature type="domain" description="N-acetyltransferase" evidence="2">
    <location>
        <begin position="233"/>
        <end position="397"/>
    </location>
</feature>
<dbReference type="Proteomes" id="UP000621500">
    <property type="component" value="Unassembled WGS sequence"/>
</dbReference>
<dbReference type="InterPro" id="IPR016181">
    <property type="entry name" value="Acyl_CoA_acyltransferase"/>
</dbReference>
<evidence type="ECO:0000313" key="3">
    <source>
        <dbReference type="EMBL" id="GIG97437.1"/>
    </source>
</evidence>
<evidence type="ECO:0000256" key="1">
    <source>
        <dbReference type="SAM" id="MobiDB-lite"/>
    </source>
</evidence>
<dbReference type="RefSeq" id="WP_203858929.1">
    <property type="nucleotide sequence ID" value="NZ_BAAAZQ010000011.1"/>
</dbReference>
<reference evidence="3 4" key="1">
    <citation type="submission" date="2021-01" db="EMBL/GenBank/DDBJ databases">
        <title>Whole genome shotgun sequence of Plantactinospora mayteni NBRC 109088.</title>
        <authorList>
            <person name="Komaki H."/>
            <person name="Tamura T."/>
        </authorList>
    </citation>
    <scope>NUCLEOTIDE SEQUENCE [LARGE SCALE GENOMIC DNA]</scope>
    <source>
        <strain evidence="3 4">NBRC 109088</strain>
    </source>
</reference>
<dbReference type="SUPFAM" id="SSF55729">
    <property type="entry name" value="Acyl-CoA N-acyltransferases (Nat)"/>
    <property type="match status" value="2"/>
</dbReference>
<sequence length="425" mass="45376">MNQNSRPDGAEIVEAGLLLRPWRAEDAEDVRRACQDPGIQRWTRVPSPYRLEDAIDFVTTRAPRAWSTGSGTPFAVCDAATGELLGSCGLITIDPVLRSGEVGYWTAPWARGRGVAVRATRAVSRWAFEELGLRRITWQAEVGNHASRLIALRAGFQVDGRLRLADPRPGGSQDGWVGSLLPDDLAGTDPDQADGGRPADGPAGSGSLPARRAVVFAAPQPMLFARAADGTELRLRPLHEADLDAIVATCRDPESIRWTTVPDPYQRSDAEFFVHEHGPTVWRRGTGAVFAIADASDGYAGVMELRISPSDPLVGDLGFVVAPQARGRGYCPAAAAAVSAWGFTALNLARIEWRANAGNTASRRAVEKAGFTIEGTARHALHHRGTRVDAWVGALLPGDLGLSADPGRPGHHRPDRVGGRPGADG</sequence>
<keyword evidence="4" id="KW-1185">Reference proteome</keyword>
<organism evidence="3 4">
    <name type="scientific">Plantactinospora mayteni</name>
    <dbReference type="NCBI Taxonomy" id="566021"/>
    <lineage>
        <taxon>Bacteria</taxon>
        <taxon>Bacillati</taxon>
        <taxon>Actinomycetota</taxon>
        <taxon>Actinomycetes</taxon>
        <taxon>Micromonosporales</taxon>
        <taxon>Micromonosporaceae</taxon>
        <taxon>Plantactinospora</taxon>
    </lineage>
</organism>
<dbReference type="PANTHER" id="PTHR43441">
    <property type="entry name" value="RIBOSOMAL-PROTEIN-SERINE ACETYLTRANSFERASE"/>
    <property type="match status" value="1"/>
</dbReference>
<dbReference type="Pfam" id="PF13302">
    <property type="entry name" value="Acetyltransf_3"/>
    <property type="match status" value="2"/>
</dbReference>
<dbReference type="InterPro" id="IPR051908">
    <property type="entry name" value="Ribosomal_N-acetyltransferase"/>
</dbReference>